<name>A0A554VET1_9FLAO</name>
<dbReference type="RefSeq" id="WP_143917954.1">
    <property type="nucleotide sequence ID" value="NZ_CANMIK010000064.1"/>
</dbReference>
<accession>A0A554VET1</accession>
<evidence type="ECO:0000313" key="3">
    <source>
        <dbReference type="Proteomes" id="UP000318833"/>
    </source>
</evidence>
<dbReference type="InterPro" id="IPR025667">
    <property type="entry name" value="SprB_repeat"/>
</dbReference>
<dbReference type="Gene3D" id="2.60.40.740">
    <property type="match status" value="2"/>
</dbReference>
<reference evidence="2 3" key="1">
    <citation type="submission" date="2019-07" db="EMBL/GenBank/DDBJ databases">
        <title>The draft genome sequence of Aquimarina algiphila M91.</title>
        <authorList>
            <person name="Meng X."/>
        </authorList>
    </citation>
    <scope>NUCLEOTIDE SEQUENCE [LARGE SCALE GENOMIC DNA]</scope>
    <source>
        <strain evidence="2 3">M91</strain>
    </source>
</reference>
<dbReference type="NCBIfam" id="TIGR04183">
    <property type="entry name" value="Por_Secre_tail"/>
    <property type="match status" value="1"/>
</dbReference>
<dbReference type="Pfam" id="PF13573">
    <property type="entry name" value="SprB"/>
    <property type="match status" value="3"/>
</dbReference>
<protein>
    <submittedName>
        <fullName evidence="2">T9SS type A sorting domain-containing protein</fullName>
    </submittedName>
</protein>
<dbReference type="OrthoDB" id="7794186at2"/>
<evidence type="ECO:0000313" key="2">
    <source>
        <dbReference type="EMBL" id="TSE05630.1"/>
    </source>
</evidence>
<dbReference type="AlphaFoldDB" id="A0A554VET1"/>
<keyword evidence="1" id="KW-0732">Signal</keyword>
<dbReference type="Proteomes" id="UP000318833">
    <property type="component" value="Unassembled WGS sequence"/>
</dbReference>
<sequence length="1149" mass="126453">MKRILTIVFVIFFCSMSFGQQTIIKINEYEYDSYYRDRRCGEELRLRAYYQGGGSDDFLYLTNGQPKAFEGSSTAERTFTLNGIVNRVELYVFSSDARDQVFGDTCDGARVAQDTDDRNVPLNPCSTRVLNVSASNSSDVSVSSRVVVELISLPSIARAPGASNIAGFEDPINIIASPGFNNSVYNWQYGFQTGTVSVLCGILPIRFCDVPTYDWFELPIANTANASVVLEDFLTEDVIGREIFFRIQSCGQEASNLVGYQVRKSAPHITGISTKDVTCYDSIDDSGNGDGAITLTFDRPLDPARDQVNFSVIDLRTNSVVKNDNNITSFGPGNTHTISGLPASAVGFGFRVDVLGFYNGSNYYTEGVDHFRDFNINRPSPVAFVGEPNDDANKVDVWCINGSDGTIDLRAEGGVGGYRYIIRKPGEPWNDNDDTQWIPFSTQFTHTITGLSADTYEIKIRDANKCVAKEQIDVAGEIKLGPEIVKTVIIDEPDAPLDFELTLINEPRAFGFEDGRIRARIFGGTAESDDTYRFEWRDAVGTLLTTTITNVLPGDQGYEVILHSIGKGIYSLSAWDANFDSATDKNGCFFINADYNLGEPNPLEVTINIDNPISCHIENEYSDGVDFNAPFGIPDQFQDGALIATVTGGVPFDKTSGNTTGQCRTPFRRYCYRWKKNVGGVWQDIPVNDSIITYQSVGTYALNIEDSNGIVLGRYESFTDTDGSREYRIVEEIDSTRYLPQPDKLGISFTSSVVTCANGDDAQATALVVGGTTPYTYEWSNGETTATIDNLIAGTYIVFVTDGKGCQIEGSIKIEQPNGLEITATTAVSPTCFEGDDGRIEVDITGGNPPYTYKWNTGTESTSINGLSSGTYRIEVIDRKGCKAFYEETLVDPDPVVVNMEDKRSLCGNQSLNLDIAIDDSGAVYSWSSENGFTSSESSVEITESGRYIATITSSLGCIGIGEIDVEVFDVPIDSDFLLTTQAYSKEEVILVNVSEPMGEKVEWTIPEGVEIVSESDEKLVLKFEQEGAYDINLRSFQLDCYEDFTKTILVQPALESPEVFASQGEFIEEFIVYPNPNNGTFQTKISLAEESNIKLKIVNLISGATMDERTEKNNIDFLLDYSLALPTGVYLMLLETPKGSETRKLVFE</sequence>
<comment type="caution">
    <text evidence="2">The sequence shown here is derived from an EMBL/GenBank/DDBJ whole genome shotgun (WGS) entry which is preliminary data.</text>
</comment>
<dbReference type="InterPro" id="IPR026444">
    <property type="entry name" value="Secre_tail"/>
</dbReference>
<gene>
    <name evidence="2" type="ORF">FOF46_22110</name>
</gene>
<proteinExistence type="predicted"/>
<evidence type="ECO:0000256" key="1">
    <source>
        <dbReference type="ARBA" id="ARBA00022729"/>
    </source>
</evidence>
<organism evidence="2 3">
    <name type="scientific">Aquimarina algiphila</name>
    <dbReference type="NCBI Taxonomy" id="2047982"/>
    <lineage>
        <taxon>Bacteria</taxon>
        <taxon>Pseudomonadati</taxon>
        <taxon>Bacteroidota</taxon>
        <taxon>Flavobacteriia</taxon>
        <taxon>Flavobacteriales</taxon>
        <taxon>Flavobacteriaceae</taxon>
        <taxon>Aquimarina</taxon>
    </lineage>
</organism>
<dbReference type="EMBL" id="VLNR01000057">
    <property type="protein sequence ID" value="TSE05630.1"/>
    <property type="molecule type" value="Genomic_DNA"/>
</dbReference>
<keyword evidence="3" id="KW-1185">Reference proteome</keyword>